<dbReference type="GO" id="GO:0050570">
    <property type="term" value="F:4-hydroxythreonine-4-phosphate dehydrogenase activity"/>
    <property type="evidence" value="ECO:0007669"/>
    <property type="project" value="UniProtKB-UniRule"/>
</dbReference>
<keyword evidence="2 10" id="KW-0479">Metal-binding</keyword>
<reference evidence="12" key="1">
    <citation type="journal article" date="2014" name="Genome Announc.">
        <title>Complete Genome Sequence of Campylobacter iguaniorum Strain 1485ET, Isolated from a Bearded Dragon (Pogona vitticeps).</title>
        <authorList>
            <person name="Gilbert M.J."/>
            <person name="Miller W.G."/>
            <person name="Yee E."/>
            <person name="Kik M."/>
            <person name="Wagenaar J.A."/>
            <person name="Duim B."/>
        </authorList>
    </citation>
    <scope>NUCLEOTIDE SEQUENCE [LARGE SCALE GENOMIC DNA]</scope>
    <source>
        <strain evidence="12">1485E</strain>
    </source>
</reference>
<feature type="binding site" evidence="10">
    <location>
        <position position="274"/>
    </location>
    <ligand>
        <name>substrate</name>
    </ligand>
</feature>
<comment type="pathway">
    <text evidence="10">Cofactor biosynthesis; pyridoxine 5'-phosphate biosynthesis; pyridoxine 5'-phosphate from D-erythrose 4-phosphate: step 4/5.</text>
</comment>
<dbReference type="KEGG" id="caj:CIG1485E_0958"/>
<dbReference type="Gene3D" id="3.40.718.10">
    <property type="entry name" value="Isopropylmalate Dehydrogenase"/>
    <property type="match status" value="1"/>
</dbReference>
<dbReference type="SUPFAM" id="SSF53659">
    <property type="entry name" value="Isocitrate/Isopropylmalate dehydrogenase-like"/>
    <property type="match status" value="1"/>
</dbReference>
<proteinExistence type="inferred from homology"/>
<evidence type="ECO:0000256" key="10">
    <source>
        <dbReference type="HAMAP-Rule" id="MF_02086"/>
    </source>
</evidence>
<feature type="binding site" evidence="10">
    <location>
        <position position="123"/>
    </location>
    <ligand>
        <name>substrate</name>
    </ligand>
</feature>
<comment type="function">
    <text evidence="10">Catalyzes the NAD(P)-dependent oxidation of 4-(phosphooxy)-L-threonine (HTP) into 2-amino-3-oxo-4-(phosphooxy)butyric acid which spontaneously decarboxylates to form 3-amino-2-oxopropyl phosphate (AHAP).</text>
</comment>
<keyword evidence="8 10" id="KW-0664">Pyridoxine biosynthesis</keyword>
<evidence type="ECO:0000256" key="5">
    <source>
        <dbReference type="ARBA" id="ARBA00022857"/>
    </source>
</evidence>
<dbReference type="OrthoDB" id="9801783at2"/>
<comment type="miscellaneous">
    <text evidence="10">The active site is located at the dimer interface.</text>
</comment>
<dbReference type="PANTHER" id="PTHR30004:SF6">
    <property type="entry name" value="D-THREONATE 4-PHOSPHATE DEHYDROGENASE"/>
    <property type="match status" value="1"/>
</dbReference>
<keyword evidence="3 10" id="KW-0862">Zinc</keyword>
<gene>
    <name evidence="10 11" type="primary">pdxA</name>
    <name evidence="11" type="ORF">CIG1485E_0958</name>
</gene>
<dbReference type="InterPro" id="IPR037539">
    <property type="entry name" value="PdxA_epsilonprot"/>
</dbReference>
<feature type="binding site" evidence="10">
    <location>
        <position position="256"/>
    </location>
    <ligand>
        <name>substrate</name>
    </ligand>
</feature>
<evidence type="ECO:0000256" key="9">
    <source>
        <dbReference type="ARBA" id="ARBA00023285"/>
    </source>
</evidence>
<organism evidence="11 12">
    <name type="scientific">Campylobacter iguaniorum</name>
    <dbReference type="NCBI Taxonomy" id="1244531"/>
    <lineage>
        <taxon>Bacteria</taxon>
        <taxon>Pseudomonadati</taxon>
        <taxon>Campylobacterota</taxon>
        <taxon>Epsilonproteobacteria</taxon>
        <taxon>Campylobacterales</taxon>
        <taxon>Campylobacteraceae</taxon>
        <taxon>Campylobacter</taxon>
    </lineage>
</organism>
<dbReference type="GO" id="GO:0005737">
    <property type="term" value="C:cytoplasm"/>
    <property type="evidence" value="ECO:0007669"/>
    <property type="project" value="UniProtKB-SubCell"/>
</dbReference>
<dbReference type="EMBL" id="CP009043">
    <property type="protein sequence ID" value="AII14796.1"/>
    <property type="molecule type" value="Genomic_DNA"/>
</dbReference>
<dbReference type="PATRIC" id="fig|1244531.5.peg.958"/>
<dbReference type="eggNOG" id="COG1995">
    <property type="taxonomic scope" value="Bacteria"/>
</dbReference>
<comment type="catalytic activity">
    <reaction evidence="10">
        <text>4-(phosphooxy)-L-threonine + NAD(+) = 3-amino-2-oxopropyl phosphate + CO2 + NADH</text>
        <dbReference type="Rhea" id="RHEA:32275"/>
        <dbReference type="ChEBI" id="CHEBI:16526"/>
        <dbReference type="ChEBI" id="CHEBI:57279"/>
        <dbReference type="ChEBI" id="CHEBI:57540"/>
        <dbReference type="ChEBI" id="CHEBI:57945"/>
        <dbReference type="ChEBI" id="CHEBI:58452"/>
        <dbReference type="EC" id="1.1.1.262"/>
    </reaction>
</comment>
<comment type="subcellular location">
    <subcellularLocation>
        <location evidence="10">Cytoplasm</location>
    </subcellularLocation>
</comment>
<dbReference type="HOGENOM" id="CLU_040168_0_0_7"/>
<comment type="subunit">
    <text evidence="10">Homodimer.</text>
</comment>
<feature type="binding site" evidence="10">
    <location>
        <position position="124"/>
    </location>
    <ligand>
        <name>substrate</name>
    </ligand>
</feature>
<evidence type="ECO:0000313" key="12">
    <source>
        <dbReference type="Proteomes" id="UP000028486"/>
    </source>
</evidence>
<evidence type="ECO:0000313" key="11">
    <source>
        <dbReference type="EMBL" id="AII14796.1"/>
    </source>
</evidence>
<feature type="binding site" evidence="10">
    <location>
        <position position="191"/>
    </location>
    <ligand>
        <name>a divalent metal cation</name>
        <dbReference type="ChEBI" id="CHEBI:60240"/>
        <note>ligand shared between dimeric partners</note>
    </ligand>
</feature>
<keyword evidence="9 10" id="KW-0170">Cobalt</keyword>
<dbReference type="EC" id="1.1.1.262" evidence="10"/>
<dbReference type="Pfam" id="PF04166">
    <property type="entry name" value="PdxA"/>
    <property type="match status" value="1"/>
</dbReference>
<feature type="binding site" evidence="10">
    <location>
        <position position="152"/>
    </location>
    <ligand>
        <name>a divalent metal cation</name>
        <dbReference type="ChEBI" id="CHEBI:60240"/>
        <note>ligand shared between dimeric partners</note>
    </ligand>
</feature>
<dbReference type="InterPro" id="IPR005255">
    <property type="entry name" value="PdxA_fam"/>
</dbReference>
<dbReference type="GO" id="GO:0000287">
    <property type="term" value="F:magnesium ion binding"/>
    <property type="evidence" value="ECO:0007669"/>
    <property type="project" value="UniProtKB-UniRule"/>
</dbReference>
<evidence type="ECO:0000256" key="6">
    <source>
        <dbReference type="ARBA" id="ARBA00023002"/>
    </source>
</evidence>
<evidence type="ECO:0000256" key="8">
    <source>
        <dbReference type="ARBA" id="ARBA00023096"/>
    </source>
</evidence>
<dbReference type="STRING" id="1244531.CIG2463D_0958"/>
<sequence>MSANLPKIAVSVGDINGVGIEIALKSHEEISKICKPVYFINQDLLKEASKLLNLPIPSDFEIAQCGESFSIKPGIVSKKSGKFSFLSFENAILSTQNGSTDAVVTLPINKEAWKKAGLPYVGHTDVLSKHFKKDAIMMLGCDELFVALFSDHVPLKKVSKMIKANELAMFLINLYNSTKFENVGVLGFNPHAGDNGAIGGKEEKQISKAINLANKILKKEIFKGPLVPDAAFNPLSLKSCNRLVAMYHDSGLAPLKALYFDKSINVSLNLPIIRTSVDHGTAYDIAYKGVADTRSFKEAVKFAIKLLNRG</sequence>
<keyword evidence="4 10" id="KW-0460">Magnesium</keyword>
<dbReference type="GO" id="GO:0050897">
    <property type="term" value="F:cobalt ion binding"/>
    <property type="evidence" value="ECO:0007669"/>
    <property type="project" value="UniProtKB-UniRule"/>
</dbReference>
<dbReference type="GO" id="GO:0008615">
    <property type="term" value="P:pyridoxine biosynthetic process"/>
    <property type="evidence" value="ECO:0007669"/>
    <property type="project" value="UniProtKB-UniRule"/>
</dbReference>
<dbReference type="PANTHER" id="PTHR30004">
    <property type="entry name" value="4-HYDROXYTHREONINE-4-PHOSPHATE DEHYDROGENASE"/>
    <property type="match status" value="1"/>
</dbReference>
<evidence type="ECO:0000256" key="7">
    <source>
        <dbReference type="ARBA" id="ARBA00023027"/>
    </source>
</evidence>
<dbReference type="GO" id="GO:0051287">
    <property type="term" value="F:NAD binding"/>
    <property type="evidence" value="ECO:0007669"/>
    <property type="project" value="InterPro"/>
</dbReference>
<dbReference type="NCBIfam" id="TIGR00557">
    <property type="entry name" value="pdxA"/>
    <property type="match status" value="1"/>
</dbReference>
<dbReference type="Proteomes" id="UP000028486">
    <property type="component" value="Chromosome"/>
</dbReference>
<evidence type="ECO:0000256" key="2">
    <source>
        <dbReference type="ARBA" id="ARBA00022723"/>
    </source>
</evidence>
<evidence type="ECO:0000256" key="3">
    <source>
        <dbReference type="ARBA" id="ARBA00022833"/>
    </source>
</evidence>
<accession>A0A076FA11</accession>
<keyword evidence="1 10" id="KW-0963">Cytoplasm</keyword>
<feature type="binding site" evidence="10">
    <location>
        <position position="248"/>
    </location>
    <ligand>
        <name>a divalent metal cation</name>
        <dbReference type="ChEBI" id="CHEBI:60240"/>
        <note>ligand shared between dimeric partners</note>
    </ligand>
</feature>
<keyword evidence="5 10" id="KW-0521">NADP</keyword>
<dbReference type="NCBIfam" id="NF003040">
    <property type="entry name" value="PRK03946.1"/>
    <property type="match status" value="1"/>
</dbReference>
<keyword evidence="7 10" id="KW-0520">NAD</keyword>
<name>A0A076FA11_9BACT</name>
<dbReference type="UniPathway" id="UPA00244">
    <property type="reaction ID" value="UER00312"/>
</dbReference>
<comment type="cofactor">
    <cofactor evidence="10">
        <name>Zn(2+)</name>
        <dbReference type="ChEBI" id="CHEBI:29105"/>
    </cofactor>
    <cofactor evidence="10">
        <name>Mg(2+)</name>
        <dbReference type="ChEBI" id="CHEBI:18420"/>
    </cofactor>
    <cofactor evidence="10">
        <name>Co(2+)</name>
        <dbReference type="ChEBI" id="CHEBI:48828"/>
    </cofactor>
</comment>
<dbReference type="AlphaFoldDB" id="A0A076FA11"/>
<keyword evidence="6 10" id="KW-0560">Oxidoreductase</keyword>
<feature type="binding site" evidence="10">
    <location>
        <position position="265"/>
    </location>
    <ligand>
        <name>substrate</name>
    </ligand>
</feature>
<dbReference type="HAMAP" id="MF_02086">
    <property type="entry name" value="PdxA_Epsilonprot"/>
    <property type="match status" value="1"/>
</dbReference>
<dbReference type="RefSeq" id="WP_038454300.1">
    <property type="nucleotide sequence ID" value="NZ_CP009043.1"/>
</dbReference>
<comment type="similarity">
    <text evidence="10">Belongs to the PdxA family.</text>
</comment>
<dbReference type="GO" id="GO:0042823">
    <property type="term" value="P:pyridoxal phosphate biosynthetic process"/>
    <property type="evidence" value="ECO:0007669"/>
    <property type="project" value="UniProtKB-UniRule"/>
</dbReference>
<evidence type="ECO:0000256" key="1">
    <source>
        <dbReference type="ARBA" id="ARBA00022490"/>
    </source>
</evidence>
<evidence type="ECO:0000256" key="4">
    <source>
        <dbReference type="ARBA" id="ARBA00022842"/>
    </source>
</evidence>
<keyword evidence="12" id="KW-1185">Reference proteome</keyword>
<protein>
    <recommendedName>
        <fullName evidence="10">4-hydroxythreonine-4-phosphate dehydrogenase</fullName>
        <ecNumber evidence="10">1.1.1.262</ecNumber>
    </recommendedName>
    <alternativeName>
        <fullName evidence="10">4-(phosphohydroxy)-L-threonine dehydrogenase</fullName>
    </alternativeName>
</protein>
<dbReference type="GO" id="GO:0008270">
    <property type="term" value="F:zinc ion binding"/>
    <property type="evidence" value="ECO:0007669"/>
    <property type="project" value="UniProtKB-UniRule"/>
</dbReference>